<dbReference type="CDD" id="cd01029">
    <property type="entry name" value="TOPRIM_primases"/>
    <property type="match status" value="1"/>
</dbReference>
<evidence type="ECO:0000256" key="1">
    <source>
        <dbReference type="ARBA" id="ARBA00022478"/>
    </source>
</evidence>
<evidence type="ECO:0000256" key="2">
    <source>
        <dbReference type="ARBA" id="ARBA00022515"/>
    </source>
</evidence>
<keyword evidence="4" id="KW-0548">Nucleotidyltransferase</keyword>
<accession>A0A975CJH2</accession>
<dbReference type="PANTHER" id="PTHR12873">
    <property type="entry name" value="T7-LIKE MITOCHONDRIAL DNA HELICASE"/>
    <property type="match status" value="1"/>
</dbReference>
<dbReference type="KEGG" id="otd:J1M35_15905"/>
<dbReference type="GO" id="GO:0043139">
    <property type="term" value="F:5'-3' DNA helicase activity"/>
    <property type="evidence" value="ECO:0007669"/>
    <property type="project" value="InterPro"/>
</dbReference>
<dbReference type="Gene3D" id="3.40.1360.10">
    <property type="match status" value="1"/>
</dbReference>
<dbReference type="EMBL" id="CP071796">
    <property type="protein sequence ID" value="QTD44563.1"/>
    <property type="molecule type" value="Genomic_DNA"/>
</dbReference>
<dbReference type="GO" id="GO:1990077">
    <property type="term" value="C:primosome complex"/>
    <property type="evidence" value="ECO:0007669"/>
    <property type="project" value="UniProtKB-KW"/>
</dbReference>
<organism evidence="9 10">
    <name type="scientific">Ottowia testudinis</name>
    <dbReference type="NCBI Taxonomy" id="2816950"/>
    <lineage>
        <taxon>Bacteria</taxon>
        <taxon>Pseudomonadati</taxon>
        <taxon>Pseudomonadota</taxon>
        <taxon>Betaproteobacteria</taxon>
        <taxon>Burkholderiales</taxon>
        <taxon>Comamonadaceae</taxon>
        <taxon>Ottowia</taxon>
    </lineage>
</organism>
<dbReference type="GO" id="GO:0005524">
    <property type="term" value="F:ATP binding"/>
    <property type="evidence" value="ECO:0007669"/>
    <property type="project" value="InterPro"/>
</dbReference>
<dbReference type="InterPro" id="IPR036977">
    <property type="entry name" value="DNA_primase_Znf_CHC2"/>
</dbReference>
<dbReference type="InterPro" id="IPR007694">
    <property type="entry name" value="DNA_helicase_DnaB-like_C"/>
</dbReference>
<dbReference type="InterPro" id="IPR006171">
    <property type="entry name" value="TOPRIM_dom"/>
</dbReference>
<evidence type="ECO:0000256" key="5">
    <source>
        <dbReference type="ARBA" id="ARBA00022705"/>
    </source>
</evidence>
<keyword evidence="10" id="KW-1185">Reference proteome</keyword>
<dbReference type="GO" id="GO:0008270">
    <property type="term" value="F:zinc ion binding"/>
    <property type="evidence" value="ECO:0007669"/>
    <property type="project" value="InterPro"/>
</dbReference>
<dbReference type="PROSITE" id="PS51199">
    <property type="entry name" value="SF4_HELICASE"/>
    <property type="match status" value="1"/>
</dbReference>
<dbReference type="PROSITE" id="PS50880">
    <property type="entry name" value="TOPRIM"/>
    <property type="match status" value="1"/>
</dbReference>
<dbReference type="GO" id="GO:0000428">
    <property type="term" value="C:DNA-directed RNA polymerase complex"/>
    <property type="evidence" value="ECO:0007669"/>
    <property type="project" value="UniProtKB-KW"/>
</dbReference>
<evidence type="ECO:0000313" key="10">
    <source>
        <dbReference type="Proteomes" id="UP000663903"/>
    </source>
</evidence>
<dbReference type="SUPFAM" id="SSF57783">
    <property type="entry name" value="Zinc beta-ribbon"/>
    <property type="match status" value="1"/>
</dbReference>
<evidence type="ECO:0000256" key="6">
    <source>
        <dbReference type="ARBA" id="ARBA00023163"/>
    </source>
</evidence>
<evidence type="ECO:0000313" key="9">
    <source>
        <dbReference type="EMBL" id="QTD44563.1"/>
    </source>
</evidence>
<feature type="domain" description="Toprim" evidence="7">
    <location>
        <begin position="195"/>
        <end position="278"/>
    </location>
</feature>
<gene>
    <name evidence="9" type="ORF">J1M35_15905</name>
</gene>
<feature type="domain" description="SF4 helicase" evidence="8">
    <location>
        <begin position="324"/>
        <end position="579"/>
    </location>
</feature>
<evidence type="ECO:0000256" key="4">
    <source>
        <dbReference type="ARBA" id="ARBA00022695"/>
    </source>
</evidence>
<dbReference type="PANTHER" id="PTHR12873:SF0">
    <property type="entry name" value="TWINKLE MTDNA HELICASE"/>
    <property type="match status" value="1"/>
</dbReference>
<evidence type="ECO:0000256" key="3">
    <source>
        <dbReference type="ARBA" id="ARBA00022679"/>
    </source>
</evidence>
<evidence type="ECO:0000259" key="7">
    <source>
        <dbReference type="PROSITE" id="PS50880"/>
    </source>
</evidence>
<keyword evidence="6" id="KW-0804">Transcription</keyword>
<proteinExistence type="predicted"/>
<dbReference type="Gene3D" id="3.40.50.300">
    <property type="entry name" value="P-loop containing nucleotide triphosphate hydrolases"/>
    <property type="match status" value="1"/>
</dbReference>
<evidence type="ECO:0000259" key="8">
    <source>
        <dbReference type="PROSITE" id="PS51199"/>
    </source>
</evidence>
<dbReference type="InterPro" id="IPR034154">
    <property type="entry name" value="TOPRIM_DnaG/twinkle"/>
</dbReference>
<dbReference type="Gene3D" id="3.90.580.10">
    <property type="entry name" value="Zinc finger, CHC2-type domain"/>
    <property type="match status" value="1"/>
</dbReference>
<dbReference type="GO" id="GO:0006269">
    <property type="term" value="P:DNA replication, synthesis of primer"/>
    <property type="evidence" value="ECO:0007669"/>
    <property type="project" value="UniProtKB-KW"/>
</dbReference>
<dbReference type="Proteomes" id="UP000663903">
    <property type="component" value="Chromosome"/>
</dbReference>
<dbReference type="InterPro" id="IPR027032">
    <property type="entry name" value="Twinkle-like"/>
</dbReference>
<dbReference type="Pfam" id="PF03796">
    <property type="entry name" value="DnaB_C"/>
    <property type="match status" value="1"/>
</dbReference>
<reference evidence="9" key="1">
    <citation type="submission" date="2021-03" db="EMBL/GenBank/DDBJ databases">
        <title>Ottowia sp. 27C isolated from the cloaca of a Giant Asian pond turtle (Heosemys grandis).</title>
        <authorList>
            <person name="Spergser J."/>
            <person name="Busse H.-J."/>
        </authorList>
    </citation>
    <scope>NUCLEOTIDE SEQUENCE</scope>
    <source>
        <strain evidence="9">27C</strain>
    </source>
</reference>
<keyword evidence="2" id="KW-0639">Primosome</keyword>
<dbReference type="GO" id="GO:0003697">
    <property type="term" value="F:single-stranded DNA binding"/>
    <property type="evidence" value="ECO:0007669"/>
    <property type="project" value="InterPro"/>
</dbReference>
<dbReference type="GO" id="GO:0016779">
    <property type="term" value="F:nucleotidyltransferase activity"/>
    <property type="evidence" value="ECO:0007669"/>
    <property type="project" value="UniProtKB-KW"/>
</dbReference>
<keyword evidence="5" id="KW-0235">DNA replication</keyword>
<keyword evidence="3" id="KW-0808">Transferase</keyword>
<keyword evidence="1" id="KW-0240">DNA-directed RNA polymerase</keyword>
<sequence length="596" mass="66330">MNAKELSAALARDAANIAAFLLPKGRKMGKEWKAGSTGGEPGTSLSVCLAGAKAGVWSDFAKQEGGDLLDLWMAVHGLTLVEAMAAAKQRLGIRDAMPERPAKTYTRPAKPACQTPKAGALEWLKSRGLTEETIAAFKVAEQVRDGKTYAVLPYLREGELINAKYRNVAEKRDMRQEGGAEPCLFGWHLIAPNVRTVAITEGEIDAMSLHQVGIPALSVNAGAGNHAWIENDWNRLERFSEILVFFDCDEAGEKGAREIIQRLGPERCRRVRFENGVKDANEFLMKGAEHVDFDTLIQQARPLDPEELRSAADYIPQVIARFYPDADAPRAPTLWLDKEEPWFEFRRGELSVWTGINGHGKSLLLSQVQLGLIAQGESFVVFSGEMKPASLLERSIRQATGTGRPTQAYIRAAGEWMRERYWLFDLMGPAKLARLLEVFTYAHRRYGCSHFVIDSLMMIDVPEDGPGSMTAQKEAVRKLCAFARGLDVHVHLVAHPRKARDESQAPGKLDVAGSGKITDGADNVFSVWRAQKDASQVDDGSPDARLELQKQRNGDVQNYVLKLWYDRPSMQYRTQHRRFPLSFVTFSQEPEHVSVA</sequence>
<dbReference type="SUPFAM" id="SSF56731">
    <property type="entry name" value="DNA primase core"/>
    <property type="match status" value="1"/>
</dbReference>
<dbReference type="InterPro" id="IPR027417">
    <property type="entry name" value="P-loop_NTPase"/>
</dbReference>
<dbReference type="AlphaFoldDB" id="A0A975CJH2"/>
<dbReference type="SUPFAM" id="SSF52540">
    <property type="entry name" value="P-loop containing nucleoside triphosphate hydrolases"/>
    <property type="match status" value="1"/>
</dbReference>
<dbReference type="RefSeq" id="WP_208008127.1">
    <property type="nucleotide sequence ID" value="NZ_CP071796.1"/>
</dbReference>
<dbReference type="Pfam" id="PF13155">
    <property type="entry name" value="Toprim_2"/>
    <property type="match status" value="1"/>
</dbReference>
<name>A0A975CJH2_9BURK</name>
<dbReference type="SMART" id="SM00493">
    <property type="entry name" value="TOPRIM"/>
    <property type="match status" value="1"/>
</dbReference>
<protein>
    <submittedName>
        <fullName evidence="9">Toprim domain-containing protein</fullName>
    </submittedName>
</protein>